<dbReference type="InterPro" id="IPR011059">
    <property type="entry name" value="Metal-dep_hydrolase_composite"/>
</dbReference>
<evidence type="ECO:0000313" key="6">
    <source>
        <dbReference type="Proteomes" id="UP000266152"/>
    </source>
</evidence>
<dbReference type="Gene3D" id="3.40.50.1820">
    <property type="entry name" value="alpha/beta hydrolase"/>
    <property type="match status" value="1"/>
</dbReference>
<accession>A0A395S315</accession>
<comment type="caution">
    <text evidence="5">The sequence shown here is derived from an EMBL/GenBank/DDBJ whole genome shotgun (WGS) entry which is preliminary data.</text>
</comment>
<dbReference type="STRING" id="5514.A0A395S315"/>
<dbReference type="PANTHER" id="PTHR43135">
    <property type="entry name" value="ALPHA-D-RIBOSE 1-METHYLPHOSPHONATE 5-TRIPHOSPHATE DIPHOSPHATASE"/>
    <property type="match status" value="1"/>
</dbReference>
<evidence type="ECO:0000259" key="4">
    <source>
        <dbReference type="Pfam" id="PF01979"/>
    </source>
</evidence>
<dbReference type="Pfam" id="PF00135">
    <property type="entry name" value="COesterase"/>
    <property type="match status" value="1"/>
</dbReference>
<comment type="similarity">
    <text evidence="1">Belongs to the type-B carboxylesterase/lipase family.</text>
</comment>
<dbReference type="FunFam" id="3.20.20.140:FF:000084">
    <property type="entry name" value="Peptidase M38"/>
    <property type="match status" value="1"/>
</dbReference>
<dbReference type="CDD" id="cd01299">
    <property type="entry name" value="Met_dep_hydrolase_A"/>
    <property type="match status" value="1"/>
</dbReference>
<dbReference type="Pfam" id="PF01979">
    <property type="entry name" value="Amidohydro_1"/>
    <property type="match status" value="1"/>
</dbReference>
<evidence type="ECO:0000313" key="5">
    <source>
        <dbReference type="EMBL" id="RGP66744.1"/>
    </source>
</evidence>
<dbReference type="Gene3D" id="3.20.20.140">
    <property type="entry name" value="Metal-dependent hydrolases"/>
    <property type="match status" value="1"/>
</dbReference>
<evidence type="ECO:0000259" key="3">
    <source>
        <dbReference type="Pfam" id="PF00135"/>
    </source>
</evidence>
<dbReference type="SUPFAM" id="SSF53474">
    <property type="entry name" value="alpha/beta-Hydrolases"/>
    <property type="match status" value="1"/>
</dbReference>
<dbReference type="InterPro" id="IPR032466">
    <property type="entry name" value="Metal_Hydrolase"/>
</dbReference>
<dbReference type="Gene3D" id="2.30.40.10">
    <property type="entry name" value="Urease, subunit C, domain 1"/>
    <property type="match status" value="1"/>
</dbReference>
<dbReference type="SUPFAM" id="SSF51338">
    <property type="entry name" value="Composite domain of metallo-dependent hydrolases"/>
    <property type="match status" value="1"/>
</dbReference>
<evidence type="ECO:0000256" key="2">
    <source>
        <dbReference type="ARBA" id="ARBA00022801"/>
    </source>
</evidence>
<feature type="domain" description="Amidohydrolase-related" evidence="4">
    <location>
        <begin position="74"/>
        <end position="425"/>
    </location>
</feature>
<keyword evidence="2 5" id="KW-0378">Hydrolase</keyword>
<dbReference type="PANTHER" id="PTHR43135:SF3">
    <property type="entry name" value="ALPHA-D-RIBOSE 1-METHYLPHOSPHONATE 5-TRIPHOSPHATE DIPHOSPHATASE"/>
    <property type="match status" value="1"/>
</dbReference>
<gene>
    <name evidence="5" type="ORF">FSPOR_6484</name>
</gene>
<evidence type="ECO:0000256" key="1">
    <source>
        <dbReference type="ARBA" id="ARBA00005964"/>
    </source>
</evidence>
<dbReference type="AlphaFoldDB" id="A0A395S315"/>
<sequence length="933" mass="100649">MADEARVKPWLRPALKSYLLINANVVDVQDGSTRSNAAVRVKAGLIEAIVDSTASAVEDAQRQGFQVIDCKNGFICPGLIDSHVHVMAVPGFGDISKAFGNPNDVSVLRQPYVCAQMLYRGFTTVRDCGGALLALKEAINDGVFPGPRLFIAGHALSQSGGHADFRGAHDPEFCSCGSLTGLGRVCNGITGCMQAVREEIRTGADFIKIMGSGGVSSPTDKIDHLQFTTAEIRAMVECAANAGTYVTAHAYTSKAIRHCIENGVKGIEHGNFLDVPTAKLMAKLGCYLTPTLVTYSEMASEKWAGYLPHDLACKNAQVLKSGLQALKIAADNDVTICYGSDLLGPLGQAQAGEFGLRAQVLTPLQIMQSATINPARMAGCETSLGQIKAGFEADILVTTVNPLEDVTVFDDADKNIMIIMKEGRLMKSRLEGVQEDIPPVGQLRFREPQSLNTTWSGDEPATKYGNICMQYTTAPNYAPMSEDCLSINVVVPTKGKESKGLPVAVWIHGGGLFSGGSASPDQNLTNFVYQSTLASNPVLGVSINYRLTAFGFLWGSPELTKKGSANNGLRDQRLALRWIQENIAKFGGEPRKVTIFGASSGGLSVGKQLIAYGGRDDGLFRGAIMAYMEGLYKNLTETTGCSTERSPLECLRRLPVAKLSKALNITNTPVYPGSGLGPWLTVVDGDFLQDGPIESLEKRHFNKNVTIMYSTLTDEATVFQFAGPINTDKEFAIAVATAGADEKTVRTIELLYPNINGVGLPADFYADAAESKSLGTQYKRAVAFLTDAVETCSRRLTLDTWAAAGATAYSARLQLVNFVYPKSLGAHHGADMPYIFNNVEGPGYDSPQMQNMSILLSRTWASFVSELDPNNHGLDIYPVWPKWNTSQPVGVGSNMVFVADGKEGSGPHLELENYRLAQTKYINTLWKSQLNYY</sequence>
<dbReference type="PROSITE" id="PS00122">
    <property type="entry name" value="CARBOXYLESTERASE_B_1"/>
    <property type="match status" value="1"/>
</dbReference>
<feature type="domain" description="Carboxylesterase type B" evidence="3">
    <location>
        <begin position="438"/>
        <end position="885"/>
    </location>
</feature>
<name>A0A395S315_FUSSP</name>
<dbReference type="Proteomes" id="UP000266152">
    <property type="component" value="Unassembled WGS sequence"/>
</dbReference>
<dbReference type="InterPro" id="IPR002018">
    <property type="entry name" value="CarbesteraseB"/>
</dbReference>
<dbReference type="InterPro" id="IPR006680">
    <property type="entry name" value="Amidohydro-rel"/>
</dbReference>
<dbReference type="EMBL" id="PXOF01000090">
    <property type="protein sequence ID" value="RGP66744.1"/>
    <property type="molecule type" value="Genomic_DNA"/>
</dbReference>
<dbReference type="InterPro" id="IPR051781">
    <property type="entry name" value="Metallo-dep_Hydrolase"/>
</dbReference>
<reference evidence="5 6" key="1">
    <citation type="journal article" date="2018" name="PLoS Pathog.">
        <title>Evolution of structural diversity of trichothecenes, a family of toxins produced by plant pathogenic and entomopathogenic fungi.</title>
        <authorList>
            <person name="Proctor R.H."/>
            <person name="McCormick S.P."/>
            <person name="Kim H.S."/>
            <person name="Cardoza R.E."/>
            <person name="Stanley A.M."/>
            <person name="Lindo L."/>
            <person name="Kelly A."/>
            <person name="Brown D.W."/>
            <person name="Lee T."/>
            <person name="Vaughan M.M."/>
            <person name="Alexander N.J."/>
            <person name="Busman M."/>
            <person name="Gutierrez S."/>
        </authorList>
    </citation>
    <scope>NUCLEOTIDE SEQUENCE [LARGE SCALE GENOMIC DNA]</scope>
    <source>
        <strain evidence="5 6">NRRL 3299</strain>
    </source>
</reference>
<dbReference type="SUPFAM" id="SSF51556">
    <property type="entry name" value="Metallo-dependent hydrolases"/>
    <property type="match status" value="1"/>
</dbReference>
<dbReference type="InterPro" id="IPR057744">
    <property type="entry name" value="OTAase-like"/>
</dbReference>
<protein>
    <submittedName>
        <fullName evidence="5">Amidohydrolase</fullName>
    </submittedName>
</protein>
<dbReference type="InterPro" id="IPR029058">
    <property type="entry name" value="AB_hydrolase_fold"/>
</dbReference>
<dbReference type="GO" id="GO:0016810">
    <property type="term" value="F:hydrolase activity, acting on carbon-nitrogen (but not peptide) bonds"/>
    <property type="evidence" value="ECO:0007669"/>
    <property type="project" value="InterPro"/>
</dbReference>
<keyword evidence="6" id="KW-1185">Reference proteome</keyword>
<organism evidence="5 6">
    <name type="scientific">Fusarium sporotrichioides</name>
    <dbReference type="NCBI Taxonomy" id="5514"/>
    <lineage>
        <taxon>Eukaryota</taxon>
        <taxon>Fungi</taxon>
        <taxon>Dikarya</taxon>
        <taxon>Ascomycota</taxon>
        <taxon>Pezizomycotina</taxon>
        <taxon>Sordariomycetes</taxon>
        <taxon>Hypocreomycetidae</taxon>
        <taxon>Hypocreales</taxon>
        <taxon>Nectriaceae</taxon>
        <taxon>Fusarium</taxon>
    </lineage>
</organism>
<dbReference type="InterPro" id="IPR019826">
    <property type="entry name" value="Carboxylesterase_B_AS"/>
</dbReference>
<proteinExistence type="inferred from homology"/>